<evidence type="ECO:0000313" key="2">
    <source>
        <dbReference type="Proteomes" id="UP000023435"/>
    </source>
</evidence>
<evidence type="ECO:0000313" key="1">
    <source>
        <dbReference type="EMBL" id="KWS05691.1"/>
    </source>
</evidence>
<reference evidence="1 2" key="1">
    <citation type="journal article" date="2014" name="Genome Announc.">
        <title>Draft Genome Sequence of Lysobacter capsici AZ78, a Bacterium Antagonistic to Plant-Pathogenic Oomycetes.</title>
        <authorList>
            <person name="Puopolo G."/>
            <person name="Sonego P."/>
            <person name="Engelen K."/>
            <person name="Pertot I."/>
        </authorList>
    </citation>
    <scope>NUCLEOTIDE SEQUENCE [LARGE SCALE GENOMIC DNA]</scope>
    <source>
        <strain evidence="1 2">AZ78</strain>
    </source>
</reference>
<accession>A0A125MN73</accession>
<sequence>MVGFALAHAHAQTQPRSNTAVPTRVYVLGVDHAAQLVAKHDSPAMLEAFLARSRADAICVERTADAFARDDFYEFTYEVQDVVVPYARAAKVELCPIDWMPSREDELLGFGMNLSAPPELRPYRGFQQFLTFPEPASLRRTLYHADDAANLDKVRQWALTPAASAAKDLPRRMFLYRTFMQAQAIAHAAHARPGKTLVVVVGEFHKHDIESILKADPRIDLRQPSSLGLPSEADIARHGNRTQLLAIASFNLLGMQSRTGNVDFEWMRDTLARLSAQRDDAEVQLLTTRLARLTGAIDSDQAQARYAAIANTAGDAMFTWTGVLDRDRLDSYFDPFGNLSIAQRAKVEQARELYRQGKHPQADALRDAVAAQLKPRQARQLRGYWTADFLGDVDRKSE</sequence>
<name>A0A125MN73_9GAMM</name>
<dbReference type="AlphaFoldDB" id="A0A125MN73"/>
<comment type="caution">
    <text evidence="1">The sequence shown here is derived from an EMBL/GenBank/DDBJ whole genome shotgun (WGS) entry which is preliminary data.</text>
</comment>
<dbReference type="EMBL" id="JAJA02000001">
    <property type="protein sequence ID" value="KWS05691.1"/>
    <property type="molecule type" value="Genomic_DNA"/>
</dbReference>
<keyword evidence="2" id="KW-1185">Reference proteome</keyword>
<dbReference type="Proteomes" id="UP000023435">
    <property type="component" value="Unassembled WGS sequence"/>
</dbReference>
<proteinExistence type="predicted"/>
<protein>
    <submittedName>
        <fullName evidence="1">Uncharacterized protein</fullName>
    </submittedName>
</protein>
<gene>
    <name evidence="1" type="ORF">AZ78_3243</name>
</gene>
<organism evidence="1 2">
    <name type="scientific">Lysobacter capsici AZ78</name>
    <dbReference type="NCBI Taxonomy" id="1444315"/>
    <lineage>
        <taxon>Bacteria</taxon>
        <taxon>Pseudomonadati</taxon>
        <taxon>Pseudomonadota</taxon>
        <taxon>Gammaproteobacteria</taxon>
        <taxon>Lysobacterales</taxon>
        <taxon>Lysobacteraceae</taxon>
        <taxon>Lysobacter</taxon>
    </lineage>
</organism>